<dbReference type="EMBL" id="MT144477">
    <property type="protein sequence ID" value="QJA54099.1"/>
    <property type="molecule type" value="Genomic_DNA"/>
</dbReference>
<evidence type="ECO:0008006" key="2">
    <source>
        <dbReference type="Google" id="ProtNLM"/>
    </source>
</evidence>
<name>A0A6H2A2Y8_9ZZZZ</name>
<protein>
    <recommendedName>
        <fullName evidence="2">Tail protein</fullName>
    </recommendedName>
</protein>
<gene>
    <name evidence="1" type="ORF">TM448A04350_0002</name>
</gene>
<organism evidence="1">
    <name type="scientific">viral metagenome</name>
    <dbReference type="NCBI Taxonomy" id="1070528"/>
    <lineage>
        <taxon>unclassified sequences</taxon>
        <taxon>metagenomes</taxon>
        <taxon>organismal metagenomes</taxon>
    </lineage>
</organism>
<dbReference type="AlphaFoldDB" id="A0A6H2A2Y8"/>
<accession>A0A6H2A2Y8</accession>
<reference evidence="1" key="1">
    <citation type="submission" date="2020-03" db="EMBL/GenBank/DDBJ databases">
        <title>The deep terrestrial virosphere.</title>
        <authorList>
            <person name="Holmfeldt K."/>
            <person name="Nilsson E."/>
            <person name="Simone D."/>
            <person name="Lopez-Fernandez M."/>
            <person name="Wu X."/>
            <person name="de Brujin I."/>
            <person name="Lundin D."/>
            <person name="Andersson A."/>
            <person name="Bertilsson S."/>
            <person name="Dopson M."/>
        </authorList>
    </citation>
    <scope>NUCLEOTIDE SEQUENCE</scope>
    <source>
        <strain evidence="1">TM448A04350</strain>
    </source>
</reference>
<evidence type="ECO:0000313" key="1">
    <source>
        <dbReference type="EMBL" id="QJA54099.1"/>
    </source>
</evidence>
<proteinExistence type="predicted"/>
<sequence>MAYTITIADGVNTVTLSPGATMRRTIDTAMGYGIMDRAGQALPNVRDRKMTRELIEIQTTFKGRRADYDKLFTTMISGRTTGTAFTLTVQRKTGTNETYTVIPYPRAIDQRDPGSGEMDNVILSFLRVGAVS</sequence>